<evidence type="ECO:0000256" key="1">
    <source>
        <dbReference type="SAM" id="SignalP"/>
    </source>
</evidence>
<feature type="domain" description="Phytase-like" evidence="2">
    <location>
        <begin position="70"/>
        <end position="310"/>
    </location>
</feature>
<dbReference type="AlphaFoldDB" id="A0A6I4SWC4"/>
<organism evidence="3 4">
    <name type="scientific">Croceibacterium salegens</name>
    <dbReference type="NCBI Taxonomy" id="1737568"/>
    <lineage>
        <taxon>Bacteria</taxon>
        <taxon>Pseudomonadati</taxon>
        <taxon>Pseudomonadota</taxon>
        <taxon>Alphaproteobacteria</taxon>
        <taxon>Sphingomonadales</taxon>
        <taxon>Erythrobacteraceae</taxon>
        <taxon>Croceibacterium</taxon>
    </lineage>
</organism>
<proteinExistence type="predicted"/>
<keyword evidence="1" id="KW-0732">Signal</keyword>
<keyword evidence="4" id="KW-1185">Reference proteome</keyword>
<name>A0A6I4SWC4_9SPHN</name>
<dbReference type="InterPro" id="IPR027372">
    <property type="entry name" value="Phytase-like_dom"/>
</dbReference>
<feature type="signal peptide" evidence="1">
    <location>
        <begin position="1"/>
        <end position="21"/>
    </location>
</feature>
<dbReference type="SUPFAM" id="SSF101898">
    <property type="entry name" value="NHL repeat"/>
    <property type="match status" value="1"/>
</dbReference>
<dbReference type="Proteomes" id="UP000433652">
    <property type="component" value="Unassembled WGS sequence"/>
</dbReference>
<dbReference type="OrthoDB" id="9798693at2"/>
<gene>
    <name evidence="3" type="ORF">GRI89_12840</name>
</gene>
<dbReference type="EMBL" id="WTYM01000052">
    <property type="protein sequence ID" value="MXO60424.1"/>
    <property type="molecule type" value="Genomic_DNA"/>
</dbReference>
<evidence type="ECO:0000313" key="3">
    <source>
        <dbReference type="EMBL" id="MXO60424.1"/>
    </source>
</evidence>
<comment type="caution">
    <text evidence="3">The sequence shown here is derived from an EMBL/GenBank/DDBJ whole genome shotgun (WGS) entry which is preliminary data.</text>
</comment>
<sequence length="338" mass="36404">MFAARPGRLALVFLLALAATAQMWPQNHPRRAKVPAGQLRIELLAGPETDAGSNGVRRLGVWQMTSEDGRFGGYSALVPMPDGRLRAYTDRGSWLEFLPPGDPNAKPAQLFGSIAMPFDKRANDVEGATYDPATGSTWLSLEGINGIWRLGASSKAIAETYPAGMEDFPGNGGAESIVRLPGGRFLVLRETGDPLSPMRRTALLFAGDPIEDNHAVQFIFESPPGLDPVDAAVLPDGCVPVLLRGLTFAGYPPFASRLVVADPADIRAGKPWPWQPVARISDFDLRENYEGLAVMPGGESVRLWLVTDANEAVVVQRTLLVELEWKPKGGQAGVEPGR</sequence>
<protein>
    <submittedName>
        <fullName evidence="3">Esterase-like activity of phytase family protein</fullName>
    </submittedName>
</protein>
<dbReference type="RefSeq" id="WP_159796255.1">
    <property type="nucleotide sequence ID" value="NZ_WTYM01000052.1"/>
</dbReference>
<reference evidence="3 4" key="1">
    <citation type="submission" date="2019-12" db="EMBL/GenBank/DDBJ databases">
        <title>Genomic-based taxomic classification of the family Erythrobacteraceae.</title>
        <authorList>
            <person name="Xu L."/>
        </authorList>
    </citation>
    <scope>NUCLEOTIDE SEQUENCE [LARGE SCALE GENOMIC DNA]</scope>
    <source>
        <strain evidence="3 4">MCCC 1K01500</strain>
    </source>
</reference>
<feature type="chain" id="PRO_5026008194" evidence="1">
    <location>
        <begin position="22"/>
        <end position="338"/>
    </location>
</feature>
<accession>A0A6I4SWC4</accession>
<dbReference type="Pfam" id="PF13449">
    <property type="entry name" value="Phytase-like"/>
    <property type="match status" value="1"/>
</dbReference>
<evidence type="ECO:0000313" key="4">
    <source>
        <dbReference type="Proteomes" id="UP000433652"/>
    </source>
</evidence>
<evidence type="ECO:0000259" key="2">
    <source>
        <dbReference type="Pfam" id="PF13449"/>
    </source>
</evidence>